<feature type="coiled-coil region" evidence="1">
    <location>
        <begin position="214"/>
        <end position="255"/>
    </location>
</feature>
<comment type="caution">
    <text evidence="3">The sequence shown here is derived from an EMBL/GenBank/DDBJ whole genome shotgun (WGS) entry which is preliminary data.</text>
</comment>
<name>A0A176VET8_MARPO</name>
<dbReference type="AlphaFoldDB" id="A0A176VET8"/>
<gene>
    <name evidence="3" type="ORF">AXG93_461s1040</name>
</gene>
<feature type="compositionally biased region" description="Basic residues" evidence="2">
    <location>
        <begin position="130"/>
        <end position="144"/>
    </location>
</feature>
<evidence type="ECO:0000313" key="4">
    <source>
        <dbReference type="Proteomes" id="UP000077202"/>
    </source>
</evidence>
<keyword evidence="4" id="KW-1185">Reference proteome</keyword>
<dbReference type="EMBL" id="LVLJ01003965">
    <property type="protein sequence ID" value="OAE18963.1"/>
    <property type="molecule type" value="Genomic_DNA"/>
</dbReference>
<reference evidence="3" key="1">
    <citation type="submission" date="2016-03" db="EMBL/GenBank/DDBJ databases">
        <title>Mechanisms controlling the formation of the plant cell surface in tip-growing cells are functionally conserved among land plants.</title>
        <authorList>
            <person name="Honkanen S."/>
            <person name="Jones V.A."/>
            <person name="Morieri G."/>
            <person name="Champion C."/>
            <person name="Hetherington A.J."/>
            <person name="Kelly S."/>
            <person name="Saint-Marcoux D."/>
            <person name="Proust H."/>
            <person name="Prescott H."/>
            <person name="Dolan L."/>
        </authorList>
    </citation>
    <scope>NUCLEOTIDE SEQUENCE [LARGE SCALE GENOMIC DNA]</scope>
    <source>
        <tissue evidence="3">Whole gametophyte</tissue>
    </source>
</reference>
<sequence length="284" mass="31654">MATSGCEEKEEGRYGASLLAYSFIPLCTLEQRFDGRAPSMQSQSFTGAAGRDDLPRIAIDTSRAKQSKATQSRAEQSGAGEGSKNSRIGVKATGKKVRAGEELRAPAPAPANPKASKDLTPVKLKVQVVTKRRSAPSSQQRKHQQQMPRDEKFIPTSATITTCHVRERLSRPPGMKVLKPSSRKRVPEPESDDEDDEDLEPEFSVSDEEREVVIKNARKRLEELLAETTFLVDELEKMEDDVQRLQDEKVALLEELLACEGLAVNPYPPYRPLTRKIKLVRTKL</sequence>
<organism evidence="3 4">
    <name type="scientific">Marchantia polymorpha subsp. ruderalis</name>
    <dbReference type="NCBI Taxonomy" id="1480154"/>
    <lineage>
        <taxon>Eukaryota</taxon>
        <taxon>Viridiplantae</taxon>
        <taxon>Streptophyta</taxon>
        <taxon>Embryophyta</taxon>
        <taxon>Marchantiophyta</taxon>
        <taxon>Marchantiopsida</taxon>
        <taxon>Marchantiidae</taxon>
        <taxon>Marchantiales</taxon>
        <taxon>Marchantiaceae</taxon>
        <taxon>Marchantia</taxon>
    </lineage>
</organism>
<dbReference type="Proteomes" id="UP000077202">
    <property type="component" value="Unassembled WGS sequence"/>
</dbReference>
<evidence type="ECO:0000313" key="3">
    <source>
        <dbReference type="EMBL" id="OAE18963.1"/>
    </source>
</evidence>
<evidence type="ECO:0000256" key="1">
    <source>
        <dbReference type="SAM" id="Coils"/>
    </source>
</evidence>
<evidence type="ECO:0000256" key="2">
    <source>
        <dbReference type="SAM" id="MobiDB-lite"/>
    </source>
</evidence>
<feature type="region of interest" description="Disordered" evidence="2">
    <location>
        <begin position="37"/>
        <end position="207"/>
    </location>
</feature>
<proteinExistence type="predicted"/>
<accession>A0A176VET8</accession>
<feature type="compositionally biased region" description="Acidic residues" evidence="2">
    <location>
        <begin position="189"/>
        <end position="207"/>
    </location>
</feature>
<keyword evidence="1" id="KW-0175">Coiled coil</keyword>
<protein>
    <submittedName>
        <fullName evidence="3">Uncharacterized protein</fullName>
    </submittedName>
</protein>